<dbReference type="InterPro" id="IPR019384">
    <property type="entry name" value="FHIP"/>
</dbReference>
<gene>
    <name evidence="4" type="primary">FHIP2B</name>
</gene>
<reference evidence="4" key="2">
    <citation type="submission" date="2025-08" db="UniProtKB">
        <authorList>
            <consortium name="Ensembl"/>
        </authorList>
    </citation>
    <scope>IDENTIFICATION</scope>
</reference>
<evidence type="ECO:0000256" key="2">
    <source>
        <dbReference type="SAM" id="MobiDB-lite"/>
    </source>
</evidence>
<dbReference type="PANTHER" id="PTHR21705">
    <property type="entry name" value="RAI16 PROTEIN-RELATED"/>
    <property type="match status" value="1"/>
</dbReference>
<dbReference type="FunCoup" id="H3BBT3">
    <property type="interactions" value="110"/>
</dbReference>
<dbReference type="InterPro" id="IPR045669">
    <property type="entry name" value="FHIP_C"/>
</dbReference>
<feature type="compositionally biased region" description="Basic and acidic residues" evidence="2">
    <location>
        <begin position="222"/>
        <end position="241"/>
    </location>
</feature>
<dbReference type="Proteomes" id="UP000008672">
    <property type="component" value="Unassembled WGS sequence"/>
</dbReference>
<reference evidence="4" key="3">
    <citation type="submission" date="2025-09" db="UniProtKB">
        <authorList>
            <consortium name="Ensembl"/>
        </authorList>
    </citation>
    <scope>IDENTIFICATION</scope>
</reference>
<evidence type="ECO:0000313" key="5">
    <source>
        <dbReference type="Proteomes" id="UP000008672"/>
    </source>
</evidence>
<dbReference type="EMBL" id="AFYH01040879">
    <property type="status" value="NOT_ANNOTATED_CDS"/>
    <property type="molecule type" value="Genomic_DNA"/>
</dbReference>
<comment type="similarity">
    <text evidence="1">Belongs to the FHIP family.</text>
</comment>
<evidence type="ECO:0000259" key="3">
    <source>
        <dbReference type="Pfam" id="PF19314"/>
    </source>
</evidence>
<dbReference type="STRING" id="7897.ENSLACP00000019354"/>
<reference evidence="5" key="1">
    <citation type="submission" date="2011-08" db="EMBL/GenBank/DDBJ databases">
        <title>The draft genome of Latimeria chalumnae.</title>
        <authorList>
            <person name="Di Palma F."/>
            <person name="Alfoldi J."/>
            <person name="Johnson J."/>
            <person name="Berlin A."/>
            <person name="Gnerre S."/>
            <person name="Jaffe D."/>
            <person name="MacCallum I."/>
            <person name="Young S."/>
            <person name="Walker B.J."/>
            <person name="Lander E."/>
            <person name="Lindblad-Toh K."/>
        </authorList>
    </citation>
    <scope>NUCLEOTIDE SEQUENCE [LARGE SCALE GENOMIC DNA]</scope>
    <source>
        <strain evidence="5">Wild caught</strain>
    </source>
</reference>
<keyword evidence="5" id="KW-1185">Reference proteome</keyword>
<dbReference type="EMBL" id="AFYH01040878">
    <property type="status" value="NOT_ANNOTATED_CDS"/>
    <property type="molecule type" value="Genomic_DNA"/>
</dbReference>
<name>H3BBT3_LATCH</name>
<dbReference type="AlphaFoldDB" id="H3BBT3"/>
<dbReference type="Bgee" id="ENSLACG00000017024">
    <property type="expression patterns" value="Expressed in post-anal tail muscle and 1 other cell type or tissue"/>
</dbReference>
<dbReference type="PANTHER" id="PTHR21705:SF9">
    <property type="entry name" value="FHF COMPLEX SUBUNIT HOOK-INTERACTING PROTEIN 2B"/>
    <property type="match status" value="1"/>
</dbReference>
<evidence type="ECO:0000313" key="4">
    <source>
        <dbReference type="Ensembl" id="ENSLACP00000019354.1"/>
    </source>
</evidence>
<dbReference type="InterPro" id="IPR045668">
    <property type="entry name" value="FHIP_KELAA_motif"/>
</dbReference>
<feature type="domain" description="FHF complex subunit HOOK-interacting protein C-terminal" evidence="3">
    <location>
        <begin position="636"/>
        <end position="728"/>
    </location>
</feature>
<dbReference type="Pfam" id="PF19314">
    <property type="entry name" value="DUF5917"/>
    <property type="match status" value="1"/>
</dbReference>
<evidence type="ECO:0000256" key="1">
    <source>
        <dbReference type="ARBA" id="ARBA00024336"/>
    </source>
</evidence>
<dbReference type="InParanoid" id="H3BBT3"/>
<dbReference type="OMA" id="IRIRINH"/>
<accession>H3BBT3</accession>
<dbReference type="eggNOG" id="KOG3695">
    <property type="taxonomic scope" value="Eukaryota"/>
</dbReference>
<sequence>MFSKLTALFQQAVETQEPTIDLQEAFTEHWKGITNYYIETSDESTPAKKTDIPWRLKQMLDILVYEEKQGSVGEMGPCMEYLLQHKILETLGTLGKAEYPPGMKQQVLLFFTKVLGQVQHPLLQYLNVHRPVQKLIRLCGESRGASAEKEEIQFLGMICTKLKQDPCLFGYILEHKILSPLMKNVSVSESLDCLKNKNKQNKSVAELKRMNSSPASSPCKENLSEQGERLTGRASLPRECETMPGTSSSASPERSAAQKSDSHLANALLNLCKSEKKRVVLKACESLLLLVSTPQQTAAIYLTENTALCHSLTDHLCDLYCSIPTSVDSADIDLLEVVGWRSWCCTSRSEETETFPGKEAVERFIAWLAFCDELIKEAHGIIAAALAKAISERLFQGTLQPQLMQMSEMGILTSTALLTCLMRQITSPVLLEELVFFLLGKQRHPEALGDFDRHPLCYHLIEHCDHLSDEISCTTLRFFELLLQKPHEHGIYNLVLRNLEERSYTVYSAMGLEDRTAFEPEPFDDTEELEEDPYFTDGFPDSGLHTSKKLVSTMLSASKSAEPTEASQVNKTVNSFLCLVPEEAKTCHLVEGSGYDSYVHDAYVQFQQCCANALKWNWPRSLKPLESCNLEGNFYEGHFLKVLFDRMARILDQPYELNLQVTSILSKLALFPHPHLHEYLLDPYMNLGPGCRSLFSVIVRVIGELMQRIQRIPQFTAKLLSVRRQLMGLEPEELIDHTTLLKGIIVLEEFCKELAAIAFVKHPPVDP</sequence>
<dbReference type="Ensembl" id="ENSLACT00000019489.1">
    <property type="protein sequence ID" value="ENSLACP00000019354.1"/>
    <property type="gene ID" value="ENSLACG00000017024.2"/>
</dbReference>
<dbReference type="GeneTree" id="ENSGT00950000182936"/>
<feature type="region of interest" description="Disordered" evidence="2">
    <location>
        <begin position="202"/>
        <end position="257"/>
    </location>
</feature>
<organism evidence="4 5">
    <name type="scientific">Latimeria chalumnae</name>
    <name type="common">Coelacanth</name>
    <dbReference type="NCBI Taxonomy" id="7897"/>
    <lineage>
        <taxon>Eukaryota</taxon>
        <taxon>Metazoa</taxon>
        <taxon>Chordata</taxon>
        <taxon>Craniata</taxon>
        <taxon>Vertebrata</taxon>
        <taxon>Euteleostomi</taxon>
        <taxon>Coelacanthiformes</taxon>
        <taxon>Coelacanthidae</taxon>
        <taxon>Latimeria</taxon>
    </lineage>
</organism>
<dbReference type="Pfam" id="PF10257">
    <property type="entry name" value="RAI16-like"/>
    <property type="match status" value="1"/>
</dbReference>
<dbReference type="EMBL" id="AFYH01040877">
    <property type="status" value="NOT_ANNOTATED_CDS"/>
    <property type="molecule type" value="Genomic_DNA"/>
</dbReference>
<protein>
    <submittedName>
        <fullName evidence="4">FHF complex subunit HOOK interacting protein 2B</fullName>
    </submittedName>
</protein>
<dbReference type="Pfam" id="PF19311">
    <property type="entry name" value="KELAA"/>
    <property type="match status" value="1"/>
</dbReference>
<proteinExistence type="inferred from homology"/>